<dbReference type="EMBL" id="HBHQ01025287">
    <property type="protein sequence ID" value="CAD9825230.1"/>
    <property type="molecule type" value="Transcribed_RNA"/>
</dbReference>
<feature type="compositionally biased region" description="Polar residues" evidence="1">
    <location>
        <begin position="422"/>
        <end position="433"/>
    </location>
</feature>
<feature type="compositionally biased region" description="Polar residues" evidence="1">
    <location>
        <begin position="272"/>
        <end position="285"/>
    </location>
</feature>
<feature type="region of interest" description="Disordered" evidence="1">
    <location>
        <begin position="272"/>
        <end position="300"/>
    </location>
</feature>
<proteinExistence type="predicted"/>
<feature type="compositionally biased region" description="Low complexity" evidence="1">
    <location>
        <begin position="447"/>
        <end position="461"/>
    </location>
</feature>
<evidence type="ECO:0000256" key="1">
    <source>
        <dbReference type="SAM" id="MobiDB-lite"/>
    </source>
</evidence>
<dbReference type="AlphaFoldDB" id="A0A7S2UNK5"/>
<feature type="region of interest" description="Disordered" evidence="1">
    <location>
        <begin position="316"/>
        <end position="341"/>
    </location>
</feature>
<reference evidence="2" key="1">
    <citation type="submission" date="2021-01" db="EMBL/GenBank/DDBJ databases">
        <authorList>
            <person name="Corre E."/>
            <person name="Pelletier E."/>
            <person name="Niang G."/>
            <person name="Scheremetjew M."/>
            <person name="Finn R."/>
            <person name="Kale V."/>
            <person name="Holt S."/>
            <person name="Cochrane G."/>
            <person name="Meng A."/>
            <person name="Brown T."/>
            <person name="Cohen L."/>
        </authorList>
    </citation>
    <scope>NUCLEOTIDE SEQUENCE</scope>
    <source>
        <strain evidence="2">CCMP2084</strain>
    </source>
</reference>
<sequence>MLFTSLASASEEGGDVVAASASASMPATAVQLVGSSLPTGLNFLGSSPNQSDHALLTYQAVQVGDMTSTSKADLFSKAPQDQNLKHTRPSLGIWTCRLEVPTSLAGASEGAKPSSSDQENVADLLLQNVVFQKKASSDDAKMLPLPPTFLWTVSLDQVAQVTSDLQAMQSAVVRQLSLQGKNASGTTNLSQLMQTTFGAAPDSLIEGPGNIPESAESVTCHLVLVAVLPRETESATYVDKQALALTLYHLHKYVASVNATLVFSSASPSKTAQQINQQAPTNTPAKSAPEVEETTGMRQESIDVRELANLLQKMAMGQEDDTKEKEEEAEDAKESSAAVYPSGKHDLELIETVLLRNASCKGEWDATTDDLWNISWFQKKHIAESPKKKKNTSEATVGDAEWLGQLATSVGGAVENSGPLPGTTTPNKRNPTPSKARAPSTQKKRPASSVKKAPPAANQNEAANFFADLLSK</sequence>
<protein>
    <submittedName>
        <fullName evidence="2">Uncharacterized protein</fullName>
    </submittedName>
</protein>
<organism evidence="2">
    <name type="scientific">Attheya septentrionalis</name>
    <dbReference type="NCBI Taxonomy" id="420275"/>
    <lineage>
        <taxon>Eukaryota</taxon>
        <taxon>Sar</taxon>
        <taxon>Stramenopiles</taxon>
        <taxon>Ochrophyta</taxon>
        <taxon>Bacillariophyta</taxon>
        <taxon>Coscinodiscophyceae</taxon>
        <taxon>Chaetocerotophycidae</taxon>
        <taxon>Chaetocerotales</taxon>
        <taxon>Attheyaceae</taxon>
        <taxon>Attheya</taxon>
    </lineage>
</organism>
<feature type="region of interest" description="Disordered" evidence="1">
    <location>
        <begin position="408"/>
        <end position="461"/>
    </location>
</feature>
<accession>A0A7S2UNK5</accession>
<evidence type="ECO:0000313" key="2">
    <source>
        <dbReference type="EMBL" id="CAD9825230.1"/>
    </source>
</evidence>
<gene>
    <name evidence="2" type="ORF">ASEP1449_LOCUS17064</name>
</gene>
<name>A0A7S2UNK5_9STRA</name>